<dbReference type="InterPro" id="IPR029044">
    <property type="entry name" value="Nucleotide-diphossugar_trans"/>
</dbReference>
<sequence length="270" mass="31807">MQLTVSIVLYNNDLSVLDRAVRSVLESPIVAKLYLIDNSPIPLEENIISDSRIQYIFLNSNRGFGAGHNVVLKRLSYLGKYHLVLNPDVYFSAGCLEKLCEYMDVNLDVGNIMPRIVYPGGELQHLCKLLPTPTDWIVRMFIPIQKVKNKIDYNFEMHFADYNQEMNVPYLSGCFMFLRKSVIEEIGVFDERIFMYGEDTDLNRRIHQKYRTMYHPKVTITHNFEKGSHKSLRLFWIHVKAAIYYLNKWGWFFDKERTLINEQTKAIYQK</sequence>
<dbReference type="GeneID" id="92713264"/>
<feature type="domain" description="Glycosyltransferase 2-like" evidence="1">
    <location>
        <begin position="5"/>
        <end position="186"/>
    </location>
</feature>
<accession>A0A1M6HZ80</accession>
<dbReference type="EMBL" id="FQZN01000020">
    <property type="protein sequence ID" value="SHJ27536.1"/>
    <property type="molecule type" value="Genomic_DNA"/>
</dbReference>
<proteinExistence type="predicted"/>
<gene>
    <name evidence="2" type="ORF">SAMN05444350_12076</name>
</gene>
<dbReference type="AlphaFoldDB" id="A0A1M6HZ80"/>
<dbReference type="Gene3D" id="3.90.550.10">
    <property type="entry name" value="Spore Coat Polysaccharide Biosynthesis Protein SpsA, Chain A"/>
    <property type="match status" value="1"/>
</dbReference>
<dbReference type="SUPFAM" id="SSF53448">
    <property type="entry name" value="Nucleotide-diphospho-sugar transferases"/>
    <property type="match status" value="1"/>
</dbReference>
<protein>
    <recommendedName>
        <fullName evidence="1">Glycosyltransferase 2-like domain-containing protein</fullName>
    </recommendedName>
</protein>
<evidence type="ECO:0000313" key="2">
    <source>
        <dbReference type="EMBL" id="SHJ27536.1"/>
    </source>
</evidence>
<evidence type="ECO:0000313" key="3">
    <source>
        <dbReference type="Proteomes" id="UP000184192"/>
    </source>
</evidence>
<keyword evidence="3" id="KW-1185">Reference proteome</keyword>
<dbReference type="PANTHER" id="PTHR43179">
    <property type="entry name" value="RHAMNOSYLTRANSFERASE WBBL"/>
    <property type="match status" value="1"/>
</dbReference>
<evidence type="ECO:0000259" key="1">
    <source>
        <dbReference type="Pfam" id="PF00535"/>
    </source>
</evidence>
<dbReference type="CDD" id="cd04186">
    <property type="entry name" value="GT_2_like_c"/>
    <property type="match status" value="1"/>
</dbReference>
<name>A0A1M6HZ80_9BACE</name>
<dbReference type="InterPro" id="IPR001173">
    <property type="entry name" value="Glyco_trans_2-like"/>
</dbReference>
<dbReference type="RefSeq" id="WP_025831536.1">
    <property type="nucleotide sequence ID" value="NZ_FQZN01000020.1"/>
</dbReference>
<dbReference type="Proteomes" id="UP000184192">
    <property type="component" value="Unassembled WGS sequence"/>
</dbReference>
<dbReference type="Pfam" id="PF00535">
    <property type="entry name" value="Glycos_transf_2"/>
    <property type="match status" value="1"/>
</dbReference>
<organism evidence="2 3">
    <name type="scientific">Bacteroides stercorirosoris</name>
    <dbReference type="NCBI Taxonomy" id="871324"/>
    <lineage>
        <taxon>Bacteria</taxon>
        <taxon>Pseudomonadati</taxon>
        <taxon>Bacteroidota</taxon>
        <taxon>Bacteroidia</taxon>
        <taxon>Bacteroidales</taxon>
        <taxon>Bacteroidaceae</taxon>
        <taxon>Bacteroides</taxon>
    </lineage>
</organism>
<reference evidence="3" key="1">
    <citation type="submission" date="2016-11" db="EMBL/GenBank/DDBJ databases">
        <authorList>
            <person name="Varghese N."/>
            <person name="Submissions S."/>
        </authorList>
    </citation>
    <scope>NUCLEOTIDE SEQUENCE [LARGE SCALE GENOMIC DNA]</scope>
    <source>
        <strain evidence="3">DSM 26884</strain>
    </source>
</reference>
<dbReference type="PANTHER" id="PTHR43179:SF10">
    <property type="entry name" value="GLYCOSYL TRANSFERASE"/>
    <property type="match status" value="1"/>
</dbReference>